<keyword evidence="3" id="KW-1185">Reference proteome</keyword>
<evidence type="ECO:0000313" key="2">
    <source>
        <dbReference type="EMBL" id="RSH90305.1"/>
    </source>
</evidence>
<dbReference type="PANTHER" id="PTHR43539:SF68">
    <property type="entry name" value="FLAVIN-BINDING MONOOXYGENASE-LIKE PROTEIN (AFU_ORTHOLOGUE AFUA_4G09220)"/>
    <property type="match status" value="1"/>
</dbReference>
<dbReference type="AlphaFoldDB" id="A0A427YGL8"/>
<dbReference type="Pfam" id="PF13738">
    <property type="entry name" value="Pyr_redox_3"/>
    <property type="match status" value="1"/>
</dbReference>
<organism evidence="2 3">
    <name type="scientific">Saitozyma podzolica</name>
    <dbReference type="NCBI Taxonomy" id="1890683"/>
    <lineage>
        <taxon>Eukaryota</taxon>
        <taxon>Fungi</taxon>
        <taxon>Dikarya</taxon>
        <taxon>Basidiomycota</taxon>
        <taxon>Agaricomycotina</taxon>
        <taxon>Tremellomycetes</taxon>
        <taxon>Tremellales</taxon>
        <taxon>Trimorphomycetaceae</taxon>
        <taxon>Saitozyma</taxon>
    </lineage>
</organism>
<gene>
    <name evidence="2" type="ORF">EHS25_001639</name>
</gene>
<evidence type="ECO:0000313" key="3">
    <source>
        <dbReference type="Proteomes" id="UP000279259"/>
    </source>
</evidence>
<dbReference type="InterPro" id="IPR050982">
    <property type="entry name" value="Auxin_biosynth/cation_transpt"/>
</dbReference>
<name>A0A427YGL8_9TREE</name>
<dbReference type="SUPFAM" id="SSF51905">
    <property type="entry name" value="FAD/NAD(P)-binding domain"/>
    <property type="match status" value="2"/>
</dbReference>
<dbReference type="Gene3D" id="3.50.50.60">
    <property type="entry name" value="FAD/NAD(P)-binding domain"/>
    <property type="match status" value="1"/>
</dbReference>
<keyword evidence="1" id="KW-0560">Oxidoreductase</keyword>
<reference evidence="2 3" key="1">
    <citation type="submission" date="2018-11" db="EMBL/GenBank/DDBJ databases">
        <title>Genome sequence of Saitozyma podzolica DSM 27192.</title>
        <authorList>
            <person name="Aliyu H."/>
            <person name="Gorte O."/>
            <person name="Ochsenreither K."/>
        </authorList>
    </citation>
    <scope>NUCLEOTIDE SEQUENCE [LARGE SCALE GENOMIC DNA]</scope>
    <source>
        <strain evidence="2 3">DSM 27192</strain>
    </source>
</reference>
<comment type="caution">
    <text evidence="2">The sequence shown here is derived from an EMBL/GenBank/DDBJ whole genome shotgun (WGS) entry which is preliminary data.</text>
</comment>
<dbReference type="GO" id="GO:0050660">
    <property type="term" value="F:flavin adenine dinucleotide binding"/>
    <property type="evidence" value="ECO:0007669"/>
    <property type="project" value="TreeGrafter"/>
</dbReference>
<sequence length="656" mass="71994">MAALSVSMPLAPLPTDLPCHGQGFKPSGDAQHQVQSVAQHFLSTLERACIENDGGLFRSLFIEDGFWRDILAFTSDFRAIRTANIAHAANAVLRRTGARNFVFASTAPTIEHPYEDITFLTIHFEFETKLGPSYGVARLVWDDTVNEWRAFTLFTLLEGIHDYDAKVGAKRSRGTHNDRVSYDERRAHEQDYQDKQPDVLLVGGGHNGLAVAAQLKVLGLQALVIDKQERVGDNWRKRYRRITQVDSRSSLSLHDPVYANHLPFIPFPATWPTYTPAGKLANFLEYYADILELDVWLRSSLVPTETKFDESTKKWNVTIARGNEAGNVEFKRFSVKHIVLATGFGGGRPKMPPAFPGQDVWDGVAVHSSGHGTGSDWKGKKALVVGACTSGHDICVDFAPNGVDVTMLQRSPTFVMSVDKGQEMIVGGLYGPNGPTTHVADRIAESNPKFVAKLFHKRIIQDLKVHDGKLLDGLASKGFKTWQGPDDSGFLMMALSKAGGYYFSTGGSEMIADGQIKVRQGEISSFESGSLVRFKDGSEERFDVVVFATGYTGFPDCVRDTVGEKYAGTFNPVWGMDEEGEIKGVCRESGIPNLFFMVGALAGSRVMSKVLALQILAQQLGRLEEPYTYGKQAFEGGLADKSKVQTNGHVAVNGVA</sequence>
<dbReference type="EMBL" id="RSCD01000011">
    <property type="protein sequence ID" value="RSH90305.1"/>
    <property type="molecule type" value="Genomic_DNA"/>
</dbReference>
<evidence type="ECO:0000256" key="1">
    <source>
        <dbReference type="ARBA" id="ARBA00023002"/>
    </source>
</evidence>
<dbReference type="GO" id="GO:0004497">
    <property type="term" value="F:monooxygenase activity"/>
    <property type="evidence" value="ECO:0007669"/>
    <property type="project" value="TreeGrafter"/>
</dbReference>
<dbReference type="PANTHER" id="PTHR43539">
    <property type="entry name" value="FLAVIN-BINDING MONOOXYGENASE-LIKE PROTEIN (AFU_ORTHOLOGUE AFUA_4G09220)"/>
    <property type="match status" value="1"/>
</dbReference>
<proteinExistence type="predicted"/>
<evidence type="ECO:0008006" key="4">
    <source>
        <dbReference type="Google" id="ProtNLM"/>
    </source>
</evidence>
<dbReference type="STRING" id="1890683.A0A427YGL8"/>
<protein>
    <recommendedName>
        <fullName evidence="4">FAD/NAD(P)-binding domain-containing protein</fullName>
    </recommendedName>
</protein>
<dbReference type="PRINTS" id="PR00411">
    <property type="entry name" value="PNDRDTASEI"/>
</dbReference>
<dbReference type="OrthoDB" id="74360at2759"/>
<dbReference type="InterPro" id="IPR036188">
    <property type="entry name" value="FAD/NAD-bd_sf"/>
</dbReference>
<dbReference type="Proteomes" id="UP000279259">
    <property type="component" value="Unassembled WGS sequence"/>
</dbReference>
<accession>A0A427YGL8</accession>